<dbReference type="InterPro" id="IPR036909">
    <property type="entry name" value="Cyt_c-like_dom_sf"/>
</dbReference>
<feature type="region of interest" description="Disordered" evidence="1">
    <location>
        <begin position="249"/>
        <end position="272"/>
    </location>
</feature>
<dbReference type="InterPro" id="IPR051395">
    <property type="entry name" value="Cytochrome_c_Peroxidase/MauG"/>
</dbReference>
<dbReference type="Pfam" id="PF06537">
    <property type="entry name" value="DHOR"/>
    <property type="match status" value="1"/>
</dbReference>
<dbReference type="PIRSF" id="PIRSF028099">
    <property type="entry name" value="DUF1111"/>
    <property type="match status" value="1"/>
</dbReference>
<dbReference type="SUPFAM" id="SSF46626">
    <property type="entry name" value="Cytochrome c"/>
    <property type="match status" value="1"/>
</dbReference>
<feature type="chain" id="PRO_5019007696" evidence="2">
    <location>
        <begin position="24"/>
        <end position="490"/>
    </location>
</feature>
<feature type="signal peptide" evidence="2">
    <location>
        <begin position="1"/>
        <end position="23"/>
    </location>
</feature>
<dbReference type="GO" id="GO:0020037">
    <property type="term" value="F:heme binding"/>
    <property type="evidence" value="ECO:0007669"/>
    <property type="project" value="InterPro"/>
</dbReference>
<dbReference type="EMBL" id="QYUK01000011">
    <property type="protein sequence ID" value="RJF87991.1"/>
    <property type="molecule type" value="Genomic_DNA"/>
</dbReference>
<sequence>MFVFKRMAICLSFVGFFISEALAQDDTARIAAVTAPVTSFDKAEPFEENSAGAATSSDAAGANAFILPSANMAFARRMDFELGNALFMKLWASSPSSTTASDGLGPLYNARSCQSCHLKDGRGVVPAPGQPAVSLFLRLSVPPRTPAEEALLRAGEVNELPEPTYGIQLQNFAVTGIAPEGRMTVAYQEVPITLGDGEIVSLRRPSYGVAALQYGPMAPDVMLSPRVAPPMIGLGLLEAIPAEAILAHADPDDRDGDGISGRPNRVGPERRLGRFGWKAGQPDVALQTAHAFAGDLGLSTPLVGRSHGDCMPAQAQCLAAATGDDPAAGIEVTTPMFDLAVFYARNLAVPARRGAGDAQVLAGKKLFYEIGCISCHVPKFVTARDDAAPEQSFQLIWPYSDLLLHDMGDGLADNRPEGAANGREWRTPPLWAIGLTAQVSGRTEFLHDGRARSLLEAILWHGGEGQRSRDAVVGLSRAQRESLIDFLNSL</sequence>
<organism evidence="3 4">
    <name type="scientific">Oleomonas cavernae</name>
    <dbReference type="NCBI Taxonomy" id="2320859"/>
    <lineage>
        <taxon>Bacteria</taxon>
        <taxon>Pseudomonadati</taxon>
        <taxon>Pseudomonadota</taxon>
        <taxon>Alphaproteobacteria</taxon>
        <taxon>Acetobacterales</taxon>
        <taxon>Acetobacteraceae</taxon>
        <taxon>Oleomonas</taxon>
    </lineage>
</organism>
<dbReference type="GO" id="GO:0009055">
    <property type="term" value="F:electron transfer activity"/>
    <property type="evidence" value="ECO:0007669"/>
    <property type="project" value="InterPro"/>
</dbReference>
<evidence type="ECO:0000313" key="4">
    <source>
        <dbReference type="Proteomes" id="UP000284605"/>
    </source>
</evidence>
<evidence type="ECO:0000256" key="2">
    <source>
        <dbReference type="SAM" id="SignalP"/>
    </source>
</evidence>
<protein>
    <submittedName>
        <fullName evidence="3">Thiol oxidoreductase</fullName>
    </submittedName>
</protein>
<proteinExistence type="predicted"/>
<accession>A0A418WD77</accession>
<evidence type="ECO:0000313" key="3">
    <source>
        <dbReference type="EMBL" id="RJF87991.1"/>
    </source>
</evidence>
<dbReference type="PANTHER" id="PTHR30600">
    <property type="entry name" value="CYTOCHROME C PEROXIDASE-RELATED"/>
    <property type="match status" value="1"/>
</dbReference>
<dbReference type="InterPro" id="IPR010538">
    <property type="entry name" value="DHOR"/>
</dbReference>
<reference evidence="3 4" key="1">
    <citation type="submission" date="2018-09" db="EMBL/GenBank/DDBJ databases">
        <authorList>
            <person name="Zhu H."/>
        </authorList>
    </citation>
    <scope>NUCLEOTIDE SEQUENCE [LARGE SCALE GENOMIC DNA]</scope>
    <source>
        <strain evidence="3 4">K1W22B-8</strain>
    </source>
</reference>
<dbReference type="GO" id="GO:0004130">
    <property type="term" value="F:cytochrome-c peroxidase activity"/>
    <property type="evidence" value="ECO:0007669"/>
    <property type="project" value="TreeGrafter"/>
</dbReference>
<dbReference type="OrthoDB" id="9805202at2"/>
<gene>
    <name evidence="3" type="ORF">D3874_13965</name>
</gene>
<dbReference type="PANTHER" id="PTHR30600:SF4">
    <property type="entry name" value="CYTOCHROME C DOMAIN-CONTAINING PROTEIN"/>
    <property type="match status" value="1"/>
</dbReference>
<dbReference type="RefSeq" id="WP_119778624.1">
    <property type="nucleotide sequence ID" value="NZ_QYUK01000011.1"/>
</dbReference>
<keyword evidence="2" id="KW-0732">Signal</keyword>
<dbReference type="AlphaFoldDB" id="A0A418WD77"/>
<dbReference type="Proteomes" id="UP000284605">
    <property type="component" value="Unassembled WGS sequence"/>
</dbReference>
<name>A0A418WD77_9PROT</name>
<keyword evidence="4" id="KW-1185">Reference proteome</keyword>
<dbReference type="Gene3D" id="1.10.760.10">
    <property type="entry name" value="Cytochrome c-like domain"/>
    <property type="match status" value="1"/>
</dbReference>
<comment type="caution">
    <text evidence="3">The sequence shown here is derived from an EMBL/GenBank/DDBJ whole genome shotgun (WGS) entry which is preliminary data.</text>
</comment>
<evidence type="ECO:0000256" key="1">
    <source>
        <dbReference type="SAM" id="MobiDB-lite"/>
    </source>
</evidence>